<dbReference type="PANTHER" id="PTHR34823">
    <property type="entry name" value="GLCNAC-BINDING PROTEIN A"/>
    <property type="match status" value="1"/>
</dbReference>
<evidence type="ECO:0000259" key="3">
    <source>
        <dbReference type="Pfam" id="PF03067"/>
    </source>
</evidence>
<reference evidence="4 5" key="1">
    <citation type="submission" date="2016-10" db="EMBL/GenBank/DDBJ databases">
        <authorList>
            <person name="de Groot N.N."/>
        </authorList>
    </citation>
    <scope>NUCLEOTIDE SEQUENCE [LARGE SCALE GENOMIC DNA]</scope>
    <source>
        <strain evidence="4 5">DSM 44149</strain>
    </source>
</reference>
<gene>
    <name evidence="4" type="ORF">SAMN04489726_5847</name>
</gene>
<dbReference type="eggNOG" id="COG3397">
    <property type="taxonomic scope" value="Bacteria"/>
</dbReference>
<sequence length="202" mass="21694">MLSKRFKRAVGVALFGLIPVSLSLVTAGTANAHGYTQSPASRSYNCKLGVVQNCGPIQWEPQSVEGPKGFPSAGPANGSLCSAGNAGFKQLDDPRGGSWPAPTLASGSNYQFTWTFTAPHRTTKFHYYITKNGYNPSQPLTRDQLELTPFATVDYGGKQPPTTYSHTAKLPSGKTGKHLIYAVWDVHDTANAFYSCADVNFG</sequence>
<organism evidence="4 5">
    <name type="scientific">Allokutzneria albata</name>
    <name type="common">Kibdelosporangium albatum</name>
    <dbReference type="NCBI Taxonomy" id="211114"/>
    <lineage>
        <taxon>Bacteria</taxon>
        <taxon>Bacillati</taxon>
        <taxon>Actinomycetota</taxon>
        <taxon>Actinomycetes</taxon>
        <taxon>Pseudonocardiales</taxon>
        <taxon>Pseudonocardiaceae</taxon>
        <taxon>Allokutzneria</taxon>
    </lineage>
</organism>
<dbReference type="EMBL" id="LT629701">
    <property type="protein sequence ID" value="SDN27817.1"/>
    <property type="molecule type" value="Genomic_DNA"/>
</dbReference>
<protein>
    <submittedName>
        <fullName evidence="4">Chitin-binding protein</fullName>
    </submittedName>
</protein>
<evidence type="ECO:0000256" key="1">
    <source>
        <dbReference type="ARBA" id="ARBA00022729"/>
    </source>
</evidence>
<dbReference type="RefSeq" id="WP_030427959.1">
    <property type="nucleotide sequence ID" value="NZ_JOEF01000003.1"/>
</dbReference>
<dbReference type="OrthoDB" id="2702399at2"/>
<dbReference type="InterPro" id="IPR014756">
    <property type="entry name" value="Ig_E-set"/>
</dbReference>
<keyword evidence="1 2" id="KW-0732">Signal</keyword>
<feature type="signal peptide" evidence="2">
    <location>
        <begin position="1"/>
        <end position="32"/>
    </location>
</feature>
<dbReference type="AlphaFoldDB" id="A0A1H0A349"/>
<dbReference type="SUPFAM" id="SSF81296">
    <property type="entry name" value="E set domains"/>
    <property type="match status" value="1"/>
</dbReference>
<dbReference type="Gene3D" id="2.70.50.50">
    <property type="entry name" value="chitin-binding protein cbp21"/>
    <property type="match status" value="1"/>
</dbReference>
<evidence type="ECO:0000313" key="4">
    <source>
        <dbReference type="EMBL" id="SDN27817.1"/>
    </source>
</evidence>
<dbReference type="PANTHER" id="PTHR34823:SF1">
    <property type="entry name" value="CHITIN-BINDING TYPE-4 DOMAIN-CONTAINING PROTEIN"/>
    <property type="match status" value="1"/>
</dbReference>
<evidence type="ECO:0000313" key="5">
    <source>
        <dbReference type="Proteomes" id="UP000183376"/>
    </source>
</evidence>
<evidence type="ECO:0000256" key="2">
    <source>
        <dbReference type="SAM" id="SignalP"/>
    </source>
</evidence>
<proteinExistence type="predicted"/>
<accession>A0A1H0A349</accession>
<dbReference type="InterPro" id="IPR051024">
    <property type="entry name" value="GlcNAc_Chitin_IntDeg"/>
</dbReference>
<feature type="domain" description="Chitin-binding type-4" evidence="3">
    <location>
        <begin position="33"/>
        <end position="199"/>
    </location>
</feature>
<dbReference type="CDD" id="cd21177">
    <property type="entry name" value="LPMO_AA10"/>
    <property type="match status" value="1"/>
</dbReference>
<dbReference type="STRING" id="211114.SAMN04489726_5847"/>
<name>A0A1H0A349_ALLAB</name>
<keyword evidence="5" id="KW-1185">Reference proteome</keyword>
<dbReference type="Pfam" id="PF03067">
    <property type="entry name" value="LPMO_10"/>
    <property type="match status" value="1"/>
</dbReference>
<feature type="chain" id="PRO_5009246678" evidence="2">
    <location>
        <begin position="33"/>
        <end position="202"/>
    </location>
</feature>
<dbReference type="InterPro" id="IPR004302">
    <property type="entry name" value="Cellulose/chitin-bd_N"/>
</dbReference>
<dbReference type="Proteomes" id="UP000183376">
    <property type="component" value="Chromosome I"/>
</dbReference>